<gene>
    <name evidence="2" type="ORF">NAPIS_ORF00792</name>
</gene>
<keyword evidence="1" id="KW-1133">Transmembrane helix</keyword>
<dbReference type="HOGENOM" id="CLU_1928191_0_0_1"/>
<accession>T0MEW4</accession>
<dbReference type="Pfam" id="PF12271">
    <property type="entry name" value="Chs7"/>
    <property type="match status" value="1"/>
</dbReference>
<dbReference type="OrthoDB" id="2189463at2759"/>
<protein>
    <submittedName>
        <fullName evidence="2">Putative glucose na cotransporter</fullName>
    </submittedName>
</protein>
<proteinExistence type="predicted"/>
<name>T0MEW4_9MICR</name>
<keyword evidence="1" id="KW-0472">Membrane</keyword>
<dbReference type="VEuPathDB" id="MicrosporidiaDB:NAPIS_ORF00792"/>
<dbReference type="EMBL" id="KE647116">
    <property type="protein sequence ID" value="EQB61631.1"/>
    <property type="molecule type" value="Genomic_DNA"/>
</dbReference>
<keyword evidence="3" id="KW-1185">Reference proteome</keyword>
<evidence type="ECO:0000313" key="3">
    <source>
        <dbReference type="Proteomes" id="UP000053780"/>
    </source>
</evidence>
<sequence length="131" mass="14972">MIVTDYICSQIDLPLCNFISDNVCKTSSRSEYILDLKIYSPAFVGLLLSNIALTLKMIQHVKDLCSSIAFTFFMLSVVFLVVGSHLIAILTDKYLDNLFFYNLFVFCAVVMVHKFWLSVCDYEVECLLLEV</sequence>
<reference evidence="2 3" key="1">
    <citation type="journal article" date="2013" name="BMC Genomics">
        <title>Genome sequencing and comparative genomics of honey bee microsporidia, Nosema apis reveal novel insights into host-parasite interactions.</title>
        <authorList>
            <person name="Chen Yp."/>
            <person name="Pettis J.S."/>
            <person name="Zhao Y."/>
            <person name="Liu X."/>
            <person name="Tallon L.J."/>
            <person name="Sadzewicz L.D."/>
            <person name="Li R."/>
            <person name="Zheng H."/>
            <person name="Huang S."/>
            <person name="Zhang X."/>
            <person name="Hamilton M.C."/>
            <person name="Pernal S.F."/>
            <person name="Melathopoulos A.P."/>
            <person name="Yan X."/>
            <person name="Evans J.D."/>
        </authorList>
    </citation>
    <scope>NUCLEOTIDE SEQUENCE [LARGE SCALE GENOMIC DNA]</scope>
    <source>
        <strain evidence="2 3">BRL 01</strain>
    </source>
</reference>
<feature type="transmembrane region" description="Helical" evidence="1">
    <location>
        <begin position="38"/>
        <end position="55"/>
    </location>
</feature>
<keyword evidence="1" id="KW-0812">Transmembrane</keyword>
<dbReference type="InterPro" id="IPR022057">
    <property type="entry name" value="Chs7"/>
</dbReference>
<dbReference type="AlphaFoldDB" id="T0MEW4"/>
<feature type="transmembrane region" description="Helical" evidence="1">
    <location>
        <begin position="67"/>
        <end position="87"/>
    </location>
</feature>
<feature type="transmembrane region" description="Helical" evidence="1">
    <location>
        <begin position="99"/>
        <end position="117"/>
    </location>
</feature>
<organism evidence="2 3">
    <name type="scientific">Vairimorpha apis BRL 01</name>
    <dbReference type="NCBI Taxonomy" id="1037528"/>
    <lineage>
        <taxon>Eukaryota</taxon>
        <taxon>Fungi</taxon>
        <taxon>Fungi incertae sedis</taxon>
        <taxon>Microsporidia</taxon>
        <taxon>Nosematidae</taxon>
        <taxon>Vairimorpha</taxon>
    </lineage>
</organism>
<evidence type="ECO:0000256" key="1">
    <source>
        <dbReference type="SAM" id="Phobius"/>
    </source>
</evidence>
<evidence type="ECO:0000313" key="2">
    <source>
        <dbReference type="EMBL" id="EQB61631.1"/>
    </source>
</evidence>
<dbReference type="Proteomes" id="UP000053780">
    <property type="component" value="Unassembled WGS sequence"/>
</dbReference>